<dbReference type="EMBL" id="CP068046">
    <property type="protein sequence ID" value="QQR38299.1"/>
    <property type="molecule type" value="Genomic_DNA"/>
</dbReference>
<gene>
    <name evidence="3" type="ORF">JI748_10950</name>
</gene>
<accession>A0ABX7C233</accession>
<evidence type="ECO:0000313" key="4">
    <source>
        <dbReference type="Proteomes" id="UP000595857"/>
    </source>
</evidence>
<proteinExistence type="predicted"/>
<protein>
    <submittedName>
        <fullName evidence="3">Fumarylacetoacetate hydrolase family protein</fullName>
    </submittedName>
</protein>
<name>A0ABX7C233_9HYPH</name>
<dbReference type="InterPro" id="IPR036663">
    <property type="entry name" value="Fumarylacetoacetase_C_sf"/>
</dbReference>
<evidence type="ECO:0000259" key="2">
    <source>
        <dbReference type="Pfam" id="PF01557"/>
    </source>
</evidence>
<keyword evidence="3" id="KW-0378">Hydrolase</keyword>
<keyword evidence="4" id="KW-1185">Reference proteome</keyword>
<keyword evidence="1" id="KW-0456">Lyase</keyword>
<dbReference type="InterPro" id="IPR050772">
    <property type="entry name" value="Hydratase-Decarb/MhpD_sf"/>
</dbReference>
<evidence type="ECO:0000313" key="3">
    <source>
        <dbReference type="EMBL" id="QQR38299.1"/>
    </source>
</evidence>
<feature type="domain" description="Fumarylacetoacetase-like C-terminal" evidence="2">
    <location>
        <begin position="75"/>
        <end position="241"/>
    </location>
</feature>
<dbReference type="GO" id="GO:0016787">
    <property type="term" value="F:hydrolase activity"/>
    <property type="evidence" value="ECO:0007669"/>
    <property type="project" value="UniProtKB-KW"/>
</dbReference>
<dbReference type="Pfam" id="PF01557">
    <property type="entry name" value="FAA_hydrolase"/>
    <property type="match status" value="1"/>
</dbReference>
<dbReference type="Gene3D" id="3.90.850.10">
    <property type="entry name" value="Fumarylacetoacetase-like, C-terminal domain"/>
    <property type="match status" value="1"/>
</dbReference>
<organism evidence="3 4">
    <name type="scientific">Devosia rhizoryzae</name>
    <dbReference type="NCBI Taxonomy" id="2774137"/>
    <lineage>
        <taxon>Bacteria</taxon>
        <taxon>Pseudomonadati</taxon>
        <taxon>Pseudomonadota</taxon>
        <taxon>Alphaproteobacteria</taxon>
        <taxon>Hyphomicrobiales</taxon>
        <taxon>Devosiaceae</taxon>
        <taxon>Devosia</taxon>
    </lineage>
</organism>
<dbReference type="SUPFAM" id="SSF56529">
    <property type="entry name" value="FAH"/>
    <property type="match status" value="1"/>
</dbReference>
<sequence length="246" mass="25594">MSNKLTKLLLAHRKAGTTVDALPAELVPADLKSAYAIQDETIVALGKVGAWKVAPFPETGEPACSPLLASAIHPDGVRLRHSDLPGLAIEVEVAVKLSRDLRGTASEDEVRAAIGSVHPALELLSSRFADRRSVPQLAAFADLQSNGAIVLGAPVSFATLPEFGNQAMTLSLDGRHGASTESGPTTSNMLSALTWLVRHSAARNTPLTAGMVVITGARLGPVVFQGTHAEAQAPGLGSVKASFTER</sequence>
<dbReference type="Proteomes" id="UP000595857">
    <property type="component" value="Chromosome"/>
</dbReference>
<dbReference type="PANTHER" id="PTHR30143:SF0">
    <property type="entry name" value="2-KETO-4-PENTENOATE HYDRATASE"/>
    <property type="match status" value="1"/>
</dbReference>
<reference evidence="3 4" key="1">
    <citation type="submission" date="2021-01" db="EMBL/GenBank/DDBJ databases">
        <title>Genome seq and assembly of Devosia sp. LEGU1.</title>
        <authorList>
            <person name="Chhetri G."/>
        </authorList>
    </citation>
    <scope>NUCLEOTIDE SEQUENCE [LARGE SCALE GENOMIC DNA]</scope>
    <source>
        <strain evidence="3 4">LEGU1</strain>
    </source>
</reference>
<dbReference type="PANTHER" id="PTHR30143">
    <property type="entry name" value="ACID HYDRATASE"/>
    <property type="match status" value="1"/>
</dbReference>
<evidence type="ECO:0000256" key="1">
    <source>
        <dbReference type="ARBA" id="ARBA00023239"/>
    </source>
</evidence>
<dbReference type="InterPro" id="IPR011234">
    <property type="entry name" value="Fumarylacetoacetase-like_C"/>
</dbReference>
<dbReference type="RefSeq" id="WP_201630464.1">
    <property type="nucleotide sequence ID" value="NZ_CP068046.1"/>
</dbReference>